<name>A0AAV9XCS9_9PEZI</name>
<comment type="similarity">
    <text evidence="1">Belongs to the pseudouridine synthase TruD family.</text>
</comment>
<dbReference type="PANTHER" id="PTHR13326">
    <property type="entry name" value="TRNA PSEUDOURIDINE SYNTHASE D"/>
    <property type="match status" value="1"/>
</dbReference>
<feature type="domain" description="TRUD" evidence="5">
    <location>
        <begin position="397"/>
        <end position="647"/>
    </location>
</feature>
<comment type="caution">
    <text evidence="6">The sequence shown here is derived from an EMBL/GenBank/DDBJ whole genome shotgun (WGS) entry which is preliminary data.</text>
</comment>
<organism evidence="6 7">
    <name type="scientific">Orbilia ellipsospora</name>
    <dbReference type="NCBI Taxonomy" id="2528407"/>
    <lineage>
        <taxon>Eukaryota</taxon>
        <taxon>Fungi</taxon>
        <taxon>Dikarya</taxon>
        <taxon>Ascomycota</taxon>
        <taxon>Pezizomycotina</taxon>
        <taxon>Orbiliomycetes</taxon>
        <taxon>Orbiliales</taxon>
        <taxon>Orbiliaceae</taxon>
        <taxon>Orbilia</taxon>
    </lineage>
</organism>
<dbReference type="CDD" id="cd02576">
    <property type="entry name" value="PseudoU_synth_ScPUS7"/>
    <property type="match status" value="1"/>
</dbReference>
<evidence type="ECO:0000259" key="5">
    <source>
        <dbReference type="PROSITE" id="PS50984"/>
    </source>
</evidence>
<dbReference type="Pfam" id="PF01142">
    <property type="entry name" value="TruD"/>
    <property type="match status" value="1"/>
</dbReference>
<keyword evidence="3" id="KW-0413">Isomerase</keyword>
<feature type="region of interest" description="Disordered" evidence="4">
    <location>
        <begin position="1"/>
        <end position="30"/>
    </location>
</feature>
<dbReference type="InterPro" id="IPR020103">
    <property type="entry name" value="PsdUridine_synth_cat_dom_sf"/>
</dbReference>
<dbReference type="PROSITE" id="PS50984">
    <property type="entry name" value="TRUD"/>
    <property type="match status" value="1"/>
</dbReference>
<dbReference type="GO" id="GO:0005634">
    <property type="term" value="C:nucleus"/>
    <property type="evidence" value="ECO:0007669"/>
    <property type="project" value="TreeGrafter"/>
</dbReference>
<evidence type="ECO:0000313" key="7">
    <source>
        <dbReference type="Proteomes" id="UP001365542"/>
    </source>
</evidence>
<reference evidence="6 7" key="1">
    <citation type="submission" date="2019-10" db="EMBL/GenBank/DDBJ databases">
        <authorList>
            <person name="Palmer J.M."/>
        </authorList>
    </citation>
    <scope>NUCLEOTIDE SEQUENCE [LARGE SCALE GENOMIC DNA]</scope>
    <source>
        <strain evidence="6 7">TWF694</strain>
    </source>
</reference>
<keyword evidence="7" id="KW-1185">Reference proteome</keyword>
<proteinExistence type="inferred from homology"/>
<dbReference type="InterPro" id="IPR001656">
    <property type="entry name" value="PsdUridine_synth_TruD"/>
</dbReference>
<keyword evidence="2" id="KW-0819">tRNA processing</keyword>
<dbReference type="Proteomes" id="UP001365542">
    <property type="component" value="Unassembled WGS sequence"/>
</dbReference>
<dbReference type="GO" id="GO:0009982">
    <property type="term" value="F:pseudouridine synthase activity"/>
    <property type="evidence" value="ECO:0007669"/>
    <property type="project" value="InterPro"/>
</dbReference>
<dbReference type="PANTHER" id="PTHR13326:SF21">
    <property type="entry name" value="PSEUDOURIDYLATE SYNTHASE PUS7L"/>
    <property type="match status" value="1"/>
</dbReference>
<dbReference type="InterPro" id="IPR011760">
    <property type="entry name" value="PsdUridine_synth_TruD_insert"/>
</dbReference>
<dbReference type="PROSITE" id="PS01268">
    <property type="entry name" value="UPF0024"/>
    <property type="match status" value="1"/>
</dbReference>
<dbReference type="EMBL" id="JAVHJO010000005">
    <property type="protein sequence ID" value="KAK6539889.1"/>
    <property type="molecule type" value="Genomic_DNA"/>
</dbReference>
<gene>
    <name evidence="6" type="ORF">TWF694_008726</name>
</gene>
<dbReference type="InterPro" id="IPR042214">
    <property type="entry name" value="TruD_catalytic"/>
</dbReference>
<evidence type="ECO:0000256" key="3">
    <source>
        <dbReference type="ARBA" id="ARBA00023235"/>
    </source>
</evidence>
<dbReference type="InterPro" id="IPR020119">
    <property type="entry name" value="PsdUridine_synth_TruD_CS"/>
</dbReference>
<accession>A0AAV9XCS9</accession>
<evidence type="ECO:0000256" key="1">
    <source>
        <dbReference type="ARBA" id="ARBA00007953"/>
    </source>
</evidence>
<dbReference type="GO" id="GO:0003723">
    <property type="term" value="F:RNA binding"/>
    <property type="evidence" value="ECO:0007669"/>
    <property type="project" value="InterPro"/>
</dbReference>
<dbReference type="GO" id="GO:0001522">
    <property type="term" value="P:pseudouridine synthesis"/>
    <property type="evidence" value="ECO:0007669"/>
    <property type="project" value="InterPro"/>
</dbReference>
<dbReference type="AlphaFoldDB" id="A0AAV9XCS9"/>
<dbReference type="Gene3D" id="3.30.2350.20">
    <property type="entry name" value="TruD, catalytic domain"/>
    <property type="match status" value="2"/>
</dbReference>
<protein>
    <recommendedName>
        <fullName evidence="5">TRUD domain-containing protein</fullName>
    </recommendedName>
</protein>
<evidence type="ECO:0000256" key="2">
    <source>
        <dbReference type="ARBA" id="ARBA00022694"/>
    </source>
</evidence>
<dbReference type="SUPFAM" id="SSF55120">
    <property type="entry name" value="Pseudouridine synthase"/>
    <property type="match status" value="1"/>
</dbReference>
<dbReference type="NCBIfam" id="TIGR00094">
    <property type="entry name" value="tRNA_TruD_broad"/>
    <property type="match status" value="1"/>
</dbReference>
<dbReference type="PIRSF" id="PIRSF037016">
    <property type="entry name" value="Pseudouridin_synth_euk_prd"/>
    <property type="match status" value="1"/>
</dbReference>
<dbReference type="GO" id="GO:0008033">
    <property type="term" value="P:tRNA processing"/>
    <property type="evidence" value="ECO:0007669"/>
    <property type="project" value="UniProtKB-KW"/>
</dbReference>
<feature type="region of interest" description="Disordered" evidence="4">
    <location>
        <begin position="103"/>
        <end position="147"/>
    </location>
</feature>
<evidence type="ECO:0000313" key="6">
    <source>
        <dbReference type="EMBL" id="KAK6539889.1"/>
    </source>
</evidence>
<feature type="compositionally biased region" description="Basic and acidic residues" evidence="4">
    <location>
        <begin position="120"/>
        <end position="135"/>
    </location>
</feature>
<sequence length="751" mass="84140">MSTHNRVEDTDPAPPAKRLKPSGDHDSPCANAILGRVEKSARDEKSVGITEYLVPDSVGFQGLLKQRYTDFLVNEIDKDGNVLKLKSLSVERKRAIAEDKIQSDTSVADSTGPVKNGSTSKKEAQSEEQQPEEKLLPSGSGDNSNATKDRAIFEDTKPFELEDADRALLVSWLGSEVTCGLVKLYNDILTIEREIKPNYKIVTPDAKLLSPKPIDDKDARSLLHRAIRRVFLGKIQSTTNDEYYIELWATKISGAKSGQESKKDARRPIESWDSLGGEFLHFNLYKENKDTMECLSLLGRFLKLAPKAFSIAGTKDRRAVTVQKISAHRLKAERLEATNRKLKGLKVGDFEYKPYGLDLGDLKGNEFKITLRDCVFPEGSDVDQVVKNGVSILREKGFINYYGMQRFGTFAISTHEIGRSMLLGDWKKAVYQVMAFDDETLENAPREEKQRAEACKLWFEDPSSPEKAAAAAKIMPPKFASESAILKWFSKPSEVGKYLTALQKIPRNLRLMFVHAYQSYVWNTIVSERLKRYGTSIRTGDLVVMSAEESAAFKPIVDPDEEGLGDEAGEEQFVRARAVTAEEVASGKYTIYDTVLPSPGWDVVYPENDLKDLYAEVMGKDGLDPFNMVRNQKEVSLAGHYRRLLYKPEKVEWEMKRYEGFLDQLVETDLMYVQRQREKGNGKLLSKDEGLIQEAVNNPRGSRIAVIINLTLGTSQYATMALRELTKGGVSSFAVAAPNNTASTDVKMDDI</sequence>
<evidence type="ECO:0000256" key="4">
    <source>
        <dbReference type="SAM" id="MobiDB-lite"/>
    </source>
</evidence>